<dbReference type="Gene3D" id="2.30.30.60">
    <property type="match status" value="1"/>
</dbReference>
<comment type="similarity">
    <text evidence="2">Belongs to the MscS (TC 1.A.23) family.</text>
</comment>
<name>W8T9D5_PEPAC</name>
<feature type="domain" description="Mechanosensitive ion channel MscS" evidence="8">
    <location>
        <begin position="180"/>
        <end position="245"/>
    </location>
</feature>
<feature type="domain" description="Mechanosensitive ion channel MscS C-terminal" evidence="9">
    <location>
        <begin position="253"/>
        <end position="337"/>
    </location>
</feature>
<dbReference type="Pfam" id="PF21082">
    <property type="entry name" value="MS_channel_3rd"/>
    <property type="match status" value="1"/>
</dbReference>
<dbReference type="PATRIC" id="fig|1286171.3.peg.2205"/>
<accession>W8T9D5</accession>
<evidence type="ECO:0000256" key="5">
    <source>
        <dbReference type="ARBA" id="ARBA00022989"/>
    </source>
</evidence>
<keyword evidence="11" id="KW-0614">Plasmid</keyword>
<reference evidence="11 12" key="1">
    <citation type="journal article" date="2014" name="Genome Announc.">
        <title>Complete Genome Sequence of Amino Acid-Utilizing Eubacterium acidaminophilum al-2 (DSM 3953).</title>
        <authorList>
            <person name="Poehlein A."/>
            <person name="Andreesen J.R."/>
            <person name="Daniel R."/>
        </authorList>
    </citation>
    <scope>NUCLEOTIDE SEQUENCE [LARGE SCALE GENOMIC DNA]</scope>
    <source>
        <strain evidence="11 12">DSM 3953</strain>
        <plasmid evidence="12">Plasmid EAL2_808p</plasmid>
    </source>
</reference>
<keyword evidence="5 7" id="KW-1133">Transmembrane helix</keyword>
<dbReference type="PANTHER" id="PTHR30566:SF25">
    <property type="entry name" value="INNER MEMBRANE PROTEIN"/>
    <property type="match status" value="1"/>
</dbReference>
<keyword evidence="6 7" id="KW-0472">Membrane</keyword>
<evidence type="ECO:0000259" key="9">
    <source>
        <dbReference type="Pfam" id="PF21082"/>
    </source>
</evidence>
<dbReference type="OrthoDB" id="9809206at2"/>
<evidence type="ECO:0000256" key="2">
    <source>
        <dbReference type="ARBA" id="ARBA00008017"/>
    </source>
</evidence>
<dbReference type="KEGG" id="eac:EAL2_808p00280"/>
<dbReference type="Gene3D" id="1.10.287.1260">
    <property type="match status" value="1"/>
</dbReference>
<dbReference type="InterPro" id="IPR011014">
    <property type="entry name" value="MscS_channel_TM-2"/>
</dbReference>
<gene>
    <name evidence="11" type="ORF">EAL2_808p00280</name>
</gene>
<dbReference type="InterPro" id="IPR011066">
    <property type="entry name" value="MscS_channel_C_sf"/>
</dbReference>
<evidence type="ECO:0000313" key="11">
    <source>
        <dbReference type="EMBL" id="AHM57535.1"/>
    </source>
</evidence>
<protein>
    <submittedName>
        <fullName evidence="11">Putative mscS family protein</fullName>
    </submittedName>
</protein>
<geneLocation type="plasmid" evidence="11 12">
    <name>EAL2_808p</name>
</geneLocation>
<dbReference type="InterPro" id="IPR023408">
    <property type="entry name" value="MscS_beta-dom_sf"/>
</dbReference>
<dbReference type="SUPFAM" id="SSF50182">
    <property type="entry name" value="Sm-like ribonucleoproteins"/>
    <property type="match status" value="1"/>
</dbReference>
<evidence type="ECO:0000256" key="1">
    <source>
        <dbReference type="ARBA" id="ARBA00004651"/>
    </source>
</evidence>
<dbReference type="AlphaFoldDB" id="W8T9D5"/>
<feature type="transmembrane region" description="Helical" evidence="7">
    <location>
        <begin position="93"/>
        <end position="114"/>
    </location>
</feature>
<evidence type="ECO:0000259" key="10">
    <source>
        <dbReference type="Pfam" id="PF21088"/>
    </source>
</evidence>
<dbReference type="GO" id="GO:0055085">
    <property type="term" value="P:transmembrane transport"/>
    <property type="evidence" value="ECO:0007669"/>
    <property type="project" value="InterPro"/>
</dbReference>
<keyword evidence="3" id="KW-1003">Cell membrane</keyword>
<proteinExistence type="inferred from homology"/>
<dbReference type="Proteomes" id="UP000019591">
    <property type="component" value="Plasmid EAL2_808p"/>
</dbReference>
<dbReference type="Gene3D" id="3.30.70.100">
    <property type="match status" value="1"/>
</dbReference>
<dbReference type="SUPFAM" id="SSF82861">
    <property type="entry name" value="Mechanosensitive channel protein MscS (YggB), transmembrane region"/>
    <property type="match status" value="1"/>
</dbReference>
<evidence type="ECO:0000256" key="6">
    <source>
        <dbReference type="ARBA" id="ARBA00023136"/>
    </source>
</evidence>
<dbReference type="InterPro" id="IPR006685">
    <property type="entry name" value="MscS_channel_2nd"/>
</dbReference>
<feature type="transmembrane region" description="Helical" evidence="7">
    <location>
        <begin position="68"/>
        <end position="87"/>
    </location>
</feature>
<feature type="transmembrane region" description="Helical" evidence="7">
    <location>
        <begin position="14"/>
        <end position="39"/>
    </location>
</feature>
<evidence type="ECO:0000259" key="8">
    <source>
        <dbReference type="Pfam" id="PF00924"/>
    </source>
</evidence>
<feature type="domain" description="Mechanosensitive ion channel transmembrane helices 2/3" evidence="10">
    <location>
        <begin position="138"/>
        <end position="178"/>
    </location>
</feature>
<sequence>MENLLNVTYFNNSIFNYIMFIVSLAAGIAIIKFVEYVLVRRFKMWSEKKQLPIDDQLILSSSKKIIPFLYLVVFCFSIRNLTLISILESAIKMLNVAASIAIGAMIVSSFSLYFIDKYMENRMHVANSKTIMNWINRIIEVVIWTIALILFLDNIGIKITSLITGLGIGGVAIAFAAQSILVDLFCCFTIFFDKPFEIDDFIVVGEQSGTVEYIGMKTTRLRSLNGEQLILSNHDLTNSRISNYKTMEERRVLFRIGVTYDTPVDKLKEIPKLIENIIEDVQDVKFGRAHFCVYSAYSLDYEIVYYVLNSDYNVYMDINQEINFRIKDEFDRQGIEFAFPTQTLQLYNQSGS</sequence>
<dbReference type="PANTHER" id="PTHR30566">
    <property type="entry name" value="YNAI-RELATED MECHANOSENSITIVE ION CHANNEL"/>
    <property type="match status" value="1"/>
</dbReference>
<dbReference type="InterPro" id="IPR049278">
    <property type="entry name" value="MS_channel_C"/>
</dbReference>
<evidence type="ECO:0000256" key="3">
    <source>
        <dbReference type="ARBA" id="ARBA00022475"/>
    </source>
</evidence>
<keyword evidence="4 7" id="KW-0812">Transmembrane</keyword>
<dbReference type="eggNOG" id="COG0668">
    <property type="taxonomic scope" value="Bacteria"/>
</dbReference>
<evidence type="ECO:0000256" key="7">
    <source>
        <dbReference type="SAM" id="Phobius"/>
    </source>
</evidence>
<dbReference type="GO" id="GO:0005886">
    <property type="term" value="C:plasma membrane"/>
    <property type="evidence" value="ECO:0007669"/>
    <property type="project" value="UniProtKB-SubCell"/>
</dbReference>
<feature type="transmembrane region" description="Helical" evidence="7">
    <location>
        <begin position="134"/>
        <end position="152"/>
    </location>
</feature>
<dbReference type="RefSeq" id="WP_025436450.1">
    <property type="nucleotide sequence ID" value="NZ_CP007453.1"/>
</dbReference>
<dbReference type="Pfam" id="PF21088">
    <property type="entry name" value="MS_channel_1st"/>
    <property type="match status" value="1"/>
</dbReference>
<evidence type="ECO:0000313" key="12">
    <source>
        <dbReference type="Proteomes" id="UP000019591"/>
    </source>
</evidence>
<dbReference type="EMBL" id="CP007453">
    <property type="protein sequence ID" value="AHM57535.1"/>
    <property type="molecule type" value="Genomic_DNA"/>
</dbReference>
<comment type="subcellular location">
    <subcellularLocation>
        <location evidence="1">Cell membrane</location>
        <topology evidence="1">Multi-pass membrane protein</topology>
    </subcellularLocation>
</comment>
<keyword evidence="12" id="KW-1185">Reference proteome</keyword>
<dbReference type="InterPro" id="IPR049142">
    <property type="entry name" value="MS_channel_1st"/>
</dbReference>
<organism evidence="11 12">
    <name type="scientific">Peptoclostridium acidaminophilum DSM 3953</name>
    <dbReference type="NCBI Taxonomy" id="1286171"/>
    <lineage>
        <taxon>Bacteria</taxon>
        <taxon>Bacillati</taxon>
        <taxon>Bacillota</taxon>
        <taxon>Clostridia</taxon>
        <taxon>Peptostreptococcales</taxon>
        <taxon>Peptoclostridiaceae</taxon>
        <taxon>Peptoclostridium</taxon>
    </lineage>
</organism>
<dbReference type="InterPro" id="IPR010920">
    <property type="entry name" value="LSM_dom_sf"/>
</dbReference>
<dbReference type="HOGENOM" id="CLU_037945_0_2_9"/>
<evidence type="ECO:0000256" key="4">
    <source>
        <dbReference type="ARBA" id="ARBA00022692"/>
    </source>
</evidence>
<dbReference type="Pfam" id="PF00924">
    <property type="entry name" value="MS_channel_2nd"/>
    <property type="match status" value="1"/>
</dbReference>
<dbReference type="SUPFAM" id="SSF82689">
    <property type="entry name" value="Mechanosensitive channel protein MscS (YggB), C-terminal domain"/>
    <property type="match status" value="1"/>
</dbReference>